<dbReference type="OrthoDB" id="345062at2"/>
<sequence>MKSFKNDFLKDNQIREYVDSKILNEIVARNTALSLLQTQILTKINFTEKGVPLGVATLGSDGFLLSNQRPPVPLSTNVFVFRPGEVSPNENVYSTWVTFRSAFVSKKGLKFLQFDDSLQGISIPPENIDFSECILLSRYKKQIPTAINFASGFLVSAWPIDVQGLKLNFSSHFFDNGGSTSLSLSDSVLEYTGTETGMDFFSGSLSVFLKNSKIVGNGRTVFSLGNRSIQIFGISGSCNVEAGCIQGGDSSTMTITNLGSVLTSGNSFVGIQGSFLGTKSESDLSHVFEKTLISKGQLVTRDSSGNFISVSPGLNNEILIFDSNSQGGFKPASIGSLFSLPGMKTLSDFVRQSSPLTSLLSAGSKTLDCSASNLFRITGGNATITFSNMTENEVVNVVLESTGSSYTITWSGGTFLWAGASIPTPTLASGRKDFYSFIKVGGSIYSSCILNMG</sequence>
<accession>M6D2L5</accession>
<gene>
    <name evidence="1" type="ORF">LEP1GSC194_3553</name>
</gene>
<evidence type="ECO:0000313" key="1">
    <source>
        <dbReference type="EMBL" id="EMJ95423.1"/>
    </source>
</evidence>
<name>M6D2L5_9LEPT</name>
<dbReference type="Proteomes" id="UP000011988">
    <property type="component" value="Unassembled WGS sequence"/>
</dbReference>
<dbReference type="AlphaFoldDB" id="M6D2L5"/>
<dbReference type="EMBL" id="ANIK01000035">
    <property type="protein sequence ID" value="EMJ95423.1"/>
    <property type="molecule type" value="Genomic_DNA"/>
</dbReference>
<evidence type="ECO:0000313" key="2">
    <source>
        <dbReference type="Proteomes" id="UP000011988"/>
    </source>
</evidence>
<protein>
    <submittedName>
        <fullName evidence="1">Uncharacterized protein</fullName>
    </submittedName>
</protein>
<dbReference type="RefSeq" id="WP_020773262.1">
    <property type="nucleotide sequence ID" value="NZ_ANIK01000035.1"/>
</dbReference>
<organism evidence="1 2">
    <name type="scientific">Leptospira alstonii serovar Sichuan str. 79601</name>
    <dbReference type="NCBI Taxonomy" id="1218565"/>
    <lineage>
        <taxon>Bacteria</taxon>
        <taxon>Pseudomonadati</taxon>
        <taxon>Spirochaetota</taxon>
        <taxon>Spirochaetia</taxon>
        <taxon>Leptospirales</taxon>
        <taxon>Leptospiraceae</taxon>
        <taxon>Leptospira</taxon>
    </lineage>
</organism>
<proteinExistence type="predicted"/>
<comment type="caution">
    <text evidence="1">The sequence shown here is derived from an EMBL/GenBank/DDBJ whole genome shotgun (WGS) entry which is preliminary data.</text>
</comment>
<dbReference type="PATRIC" id="fig|1218565.3.peg.1900"/>
<reference evidence="1 2" key="1">
    <citation type="submission" date="2013-01" db="EMBL/GenBank/DDBJ databases">
        <authorList>
            <person name="Harkins D.M."/>
            <person name="Durkin A.S."/>
            <person name="Brinkac L.M."/>
            <person name="Haft D.H."/>
            <person name="Selengut J.D."/>
            <person name="Sanka R."/>
            <person name="DePew J."/>
            <person name="Purushe J."/>
            <person name="Galloway R.L."/>
            <person name="Vinetz J.M."/>
            <person name="Sutton G.G."/>
            <person name="Nierman W.C."/>
            <person name="Fouts D.E."/>
        </authorList>
    </citation>
    <scope>NUCLEOTIDE SEQUENCE [LARGE SCALE GENOMIC DNA]</scope>
    <source>
        <strain evidence="1 2">79601</strain>
    </source>
</reference>